<dbReference type="AlphaFoldDB" id="A0A3B0SS96"/>
<protein>
    <submittedName>
        <fullName evidence="1">Uncharacterized protein</fullName>
    </submittedName>
</protein>
<organism evidence="1">
    <name type="scientific">hydrothermal vent metagenome</name>
    <dbReference type="NCBI Taxonomy" id="652676"/>
    <lineage>
        <taxon>unclassified sequences</taxon>
        <taxon>metagenomes</taxon>
        <taxon>ecological metagenomes</taxon>
    </lineage>
</organism>
<dbReference type="EMBL" id="UOEF01000251">
    <property type="protein sequence ID" value="VAV97685.1"/>
    <property type="molecule type" value="Genomic_DNA"/>
</dbReference>
<accession>A0A3B0SS96</accession>
<sequence>MLDKLGVIHLALAASNAGPGALARAKGIPKKPGNTRICSKDICALARIGKVRQRMLNHIYFKPIPLGSFQPAINNQNGYYRRMCDE</sequence>
<reference evidence="1" key="1">
    <citation type="submission" date="2018-06" db="EMBL/GenBank/DDBJ databases">
        <authorList>
            <person name="Zhirakovskaya E."/>
        </authorList>
    </citation>
    <scope>NUCLEOTIDE SEQUENCE</scope>
</reference>
<evidence type="ECO:0000313" key="1">
    <source>
        <dbReference type="EMBL" id="VAV97685.1"/>
    </source>
</evidence>
<proteinExistence type="predicted"/>
<gene>
    <name evidence="1" type="ORF">MNBD_ALPHA04-541</name>
</gene>
<name>A0A3B0SS96_9ZZZZ</name>